<comment type="pathway">
    <text evidence="3">tRNA modification; 5-methoxycarbonylmethyl-2-thiouridine-tRNA biosynthesis.</text>
</comment>
<keyword evidence="1 3" id="KW-0963">Cytoplasm</keyword>
<organism evidence="5">
    <name type="scientific">Culex tarsalis</name>
    <name type="common">Encephalitis mosquito</name>
    <dbReference type="NCBI Taxonomy" id="7177"/>
    <lineage>
        <taxon>Eukaryota</taxon>
        <taxon>Metazoa</taxon>
        <taxon>Ecdysozoa</taxon>
        <taxon>Arthropoda</taxon>
        <taxon>Hexapoda</taxon>
        <taxon>Insecta</taxon>
        <taxon>Pterygota</taxon>
        <taxon>Neoptera</taxon>
        <taxon>Endopterygota</taxon>
        <taxon>Diptera</taxon>
        <taxon>Nematocera</taxon>
        <taxon>Culicoidea</taxon>
        <taxon>Culicidae</taxon>
        <taxon>Culicinae</taxon>
        <taxon>Culicini</taxon>
        <taxon>Culex</taxon>
        <taxon>Culex</taxon>
    </lineage>
</organism>
<dbReference type="Gene3D" id="3.40.50.620">
    <property type="entry name" value="HUPs"/>
    <property type="match status" value="1"/>
</dbReference>
<sequence>MCSIVEDDFGDEGGAHTMKEESPAPTSSTATDEELCRKCAVNPSILKLNLKEPQCRECFLHYVRHKFRASLGATKIVRRGSRVLIEFNGSAENVVMLDMIRYGLQQESFKKLRIDPVVVLVSEDHVGRDGGNRAEVVQEKLRILKQFEFQSYYSVIGAKDCVGIDDSDLLERYPEERARIIKILSGFKSATSKQDFITQTRKQTLKLIAKHLECPYIFLSDIGLDLAKTLLSNVALGRGRSLALDIAFCDDRDEQHKIIRPMRDLNPDEIENYLKHGENKLSYATLEDPFKDKPSLQNLTCKFVDGLQQTYPSTVSTVFRTGDKMSCEPIKSNETDDNQDLLGLFDKSLRLDQNATKTAPARRCKFCHSALDFHGSTTLFATEFSRMVSSKINVELSHEAIVESSKRMEEDARRRVNGDEDGGEGDENGMMQLRKELCHSCRSMFVEFDAA</sequence>
<dbReference type="HAMAP" id="MF_03054">
    <property type="entry name" value="CTU2"/>
    <property type="match status" value="1"/>
</dbReference>
<evidence type="ECO:0000256" key="3">
    <source>
        <dbReference type="HAMAP-Rule" id="MF_03054"/>
    </source>
</evidence>
<dbReference type="GO" id="GO:0016783">
    <property type="term" value="F:sulfurtransferase activity"/>
    <property type="evidence" value="ECO:0007669"/>
    <property type="project" value="TreeGrafter"/>
</dbReference>
<dbReference type="UniPathway" id="UPA00988"/>
<dbReference type="GO" id="GO:0005829">
    <property type="term" value="C:cytosol"/>
    <property type="evidence" value="ECO:0007669"/>
    <property type="project" value="TreeGrafter"/>
</dbReference>
<feature type="compositionally biased region" description="Basic and acidic residues" evidence="4">
    <location>
        <begin position="13"/>
        <end position="22"/>
    </location>
</feature>
<name>A0A1Q3F147_CULTA</name>
<keyword evidence="2 3" id="KW-0819">tRNA processing</keyword>
<dbReference type="SUPFAM" id="SSF52402">
    <property type="entry name" value="Adenine nucleotide alpha hydrolases-like"/>
    <property type="match status" value="1"/>
</dbReference>
<dbReference type="InterPro" id="IPR019407">
    <property type="entry name" value="CTU2"/>
</dbReference>
<dbReference type="PANTHER" id="PTHR20882">
    <property type="entry name" value="CYTOPLASMIC TRNA 2-THIOLATION PROTEIN 2"/>
    <property type="match status" value="1"/>
</dbReference>
<dbReference type="FunFam" id="3.40.50.620:FF:000229">
    <property type="entry name" value="Cytoplasmic tRNA 2-thiolation protein 2"/>
    <property type="match status" value="1"/>
</dbReference>
<dbReference type="GO" id="GO:0000049">
    <property type="term" value="F:tRNA binding"/>
    <property type="evidence" value="ECO:0007669"/>
    <property type="project" value="InterPro"/>
</dbReference>
<dbReference type="GO" id="GO:0016779">
    <property type="term" value="F:nucleotidyltransferase activity"/>
    <property type="evidence" value="ECO:0007669"/>
    <property type="project" value="UniProtKB-UniRule"/>
</dbReference>
<accession>A0A1Q3F147</accession>
<evidence type="ECO:0000256" key="2">
    <source>
        <dbReference type="ARBA" id="ARBA00022694"/>
    </source>
</evidence>
<dbReference type="GO" id="GO:0032447">
    <property type="term" value="P:protein urmylation"/>
    <property type="evidence" value="ECO:0007669"/>
    <property type="project" value="UniProtKB-UniRule"/>
</dbReference>
<protein>
    <recommendedName>
        <fullName evidence="3">Cytoplasmic tRNA 2-thiolation protein 2</fullName>
    </recommendedName>
</protein>
<evidence type="ECO:0000256" key="1">
    <source>
        <dbReference type="ARBA" id="ARBA00022490"/>
    </source>
</evidence>
<evidence type="ECO:0000313" key="5">
    <source>
        <dbReference type="EMBL" id="JAV21281.1"/>
    </source>
</evidence>
<comment type="subcellular location">
    <subcellularLocation>
        <location evidence="3">Cytoplasm</location>
    </subcellularLocation>
</comment>
<reference evidence="5" key="1">
    <citation type="submission" date="2017-01" db="EMBL/GenBank/DDBJ databases">
        <title>A deep insight into the sialotranscriptome of adult male and female Cluex tarsalis mosquitoes.</title>
        <authorList>
            <person name="Ribeiro J.M."/>
            <person name="Moreira F."/>
            <person name="Bernard K.A."/>
            <person name="Calvo E."/>
        </authorList>
    </citation>
    <scope>NUCLEOTIDE SEQUENCE</scope>
    <source>
        <strain evidence="5">Kern County</strain>
        <tissue evidence="5">Salivary glands</tissue>
    </source>
</reference>
<dbReference type="PANTHER" id="PTHR20882:SF14">
    <property type="entry name" value="CYTOPLASMIC TRNA 2-THIOLATION PROTEIN 2"/>
    <property type="match status" value="1"/>
</dbReference>
<dbReference type="InterPro" id="IPR014729">
    <property type="entry name" value="Rossmann-like_a/b/a_fold"/>
</dbReference>
<feature type="region of interest" description="Disordered" evidence="4">
    <location>
        <begin position="405"/>
        <end position="428"/>
    </location>
</feature>
<dbReference type="AlphaFoldDB" id="A0A1Q3F147"/>
<dbReference type="GO" id="GO:0002143">
    <property type="term" value="P:tRNA wobble position uridine thiolation"/>
    <property type="evidence" value="ECO:0007669"/>
    <property type="project" value="TreeGrafter"/>
</dbReference>
<feature type="compositionally biased region" description="Acidic residues" evidence="4">
    <location>
        <begin position="1"/>
        <end position="11"/>
    </location>
</feature>
<evidence type="ECO:0000256" key="4">
    <source>
        <dbReference type="SAM" id="MobiDB-lite"/>
    </source>
</evidence>
<feature type="compositionally biased region" description="Basic and acidic residues" evidence="4">
    <location>
        <begin position="405"/>
        <end position="418"/>
    </location>
</feature>
<dbReference type="Pfam" id="PF10288">
    <property type="entry name" value="CTU2"/>
    <property type="match status" value="1"/>
</dbReference>
<comment type="similarity">
    <text evidence="3">Belongs to the CTU2/NCS2 family.</text>
</comment>
<comment type="function">
    <text evidence="3">Plays a central role in 2-thiolation of mcm(5)S(2)U at tRNA wobble positions of tRNA(Lys), tRNA(Glu) and tRNA(Gln). May act by forming a heterodimer with NCS6/CTU1 that ligates sulfur from thiocarboxylated URM1 onto the uridine of tRNAs at wobble position.</text>
</comment>
<dbReference type="EMBL" id="GFDL01013764">
    <property type="protein sequence ID" value="JAV21281.1"/>
    <property type="molecule type" value="Transcribed_RNA"/>
</dbReference>
<proteinExistence type="inferred from homology"/>
<feature type="region of interest" description="Disordered" evidence="4">
    <location>
        <begin position="1"/>
        <end position="29"/>
    </location>
</feature>